<accession>A0ABT0L6H7</accession>
<feature type="domain" description="GST N-terminal" evidence="1">
    <location>
        <begin position="1"/>
        <end position="77"/>
    </location>
</feature>
<sequence>MKLFLFDHCPYCIKAMMVAGYKQIDVEFIYLQNHDIQARIDKVGANLVPILQKADGSYMAESLDIARYLDQREAEPTLDAPRFDAAINEWITKTKRLSSALVYPRWLKIPLPEFQCNEAKDWFTGKKTSTLGINFETAYQNTAEYLTALYPQLEEIDWLILPSERKNRLSYDDVNFFPTLRNLTVIKDIEFPVHIRRYIEEVSAITAIHLYDEVAV</sequence>
<dbReference type="NCBIfam" id="NF007702">
    <property type="entry name" value="PRK10387.1"/>
    <property type="match status" value="1"/>
</dbReference>
<name>A0ABT0L6H7_9GAMM</name>
<dbReference type="SFLD" id="SFLDS00019">
    <property type="entry name" value="Glutathione_Transferase_(cytos"/>
    <property type="match status" value="1"/>
</dbReference>
<dbReference type="PROSITE" id="PS50404">
    <property type="entry name" value="GST_NTER"/>
    <property type="match status" value="1"/>
</dbReference>
<proteinExistence type="predicted"/>
<dbReference type="Gene3D" id="1.20.1050.10">
    <property type="match status" value="1"/>
</dbReference>
<evidence type="ECO:0000259" key="1">
    <source>
        <dbReference type="PROSITE" id="PS50404"/>
    </source>
</evidence>
<organism evidence="2 3">
    <name type="scientific">Shewanella surugensis</name>
    <dbReference type="NCBI Taxonomy" id="212020"/>
    <lineage>
        <taxon>Bacteria</taxon>
        <taxon>Pseudomonadati</taxon>
        <taxon>Pseudomonadota</taxon>
        <taxon>Gammaproteobacteria</taxon>
        <taxon>Alteromonadales</taxon>
        <taxon>Shewanellaceae</taxon>
        <taxon>Shewanella</taxon>
    </lineage>
</organism>
<dbReference type="InterPro" id="IPR036282">
    <property type="entry name" value="Glutathione-S-Trfase_C_sf"/>
</dbReference>
<dbReference type="InterPro" id="IPR036249">
    <property type="entry name" value="Thioredoxin-like_sf"/>
</dbReference>
<dbReference type="InterPro" id="IPR011901">
    <property type="entry name" value="Grx2"/>
</dbReference>
<dbReference type="InterPro" id="IPR040079">
    <property type="entry name" value="Glutathione_S-Trfase"/>
</dbReference>
<keyword evidence="3" id="KW-1185">Reference proteome</keyword>
<dbReference type="PROSITE" id="PS00195">
    <property type="entry name" value="GLUTAREDOXIN_1"/>
    <property type="match status" value="1"/>
</dbReference>
<dbReference type="InterPro" id="IPR004045">
    <property type="entry name" value="Glutathione_S-Trfase_N"/>
</dbReference>
<evidence type="ECO:0000313" key="2">
    <source>
        <dbReference type="EMBL" id="MCL1122995.1"/>
    </source>
</evidence>
<dbReference type="SUPFAM" id="SSF52833">
    <property type="entry name" value="Thioredoxin-like"/>
    <property type="match status" value="1"/>
</dbReference>
<dbReference type="EMBL" id="JAKIKS010000001">
    <property type="protein sequence ID" value="MCL1122995.1"/>
    <property type="molecule type" value="Genomic_DNA"/>
</dbReference>
<protein>
    <submittedName>
        <fullName evidence="2">Glutaredoxin 2</fullName>
    </submittedName>
</protein>
<dbReference type="Proteomes" id="UP001203423">
    <property type="component" value="Unassembled WGS sequence"/>
</dbReference>
<dbReference type="InterPro" id="IPR011767">
    <property type="entry name" value="GLR_AS"/>
</dbReference>
<gene>
    <name evidence="2" type="primary">grxB</name>
    <name evidence="2" type="ORF">L2764_00480</name>
</gene>
<dbReference type="RefSeq" id="WP_248938276.1">
    <property type="nucleotide sequence ID" value="NZ_JAKIKS010000001.1"/>
</dbReference>
<dbReference type="SFLD" id="SFLDG01204">
    <property type="entry name" value="Grx2-like.1"/>
    <property type="match status" value="1"/>
</dbReference>
<reference evidence="2 3" key="1">
    <citation type="submission" date="2022-01" db="EMBL/GenBank/DDBJ databases">
        <title>Whole genome-based taxonomy of the Shewanellaceae.</title>
        <authorList>
            <person name="Martin-Rodriguez A.J."/>
        </authorList>
    </citation>
    <scope>NUCLEOTIDE SEQUENCE [LARGE SCALE GENOMIC DNA]</scope>
    <source>
        <strain evidence="2 3">DSM 17177</strain>
    </source>
</reference>
<dbReference type="CDD" id="cd03037">
    <property type="entry name" value="GST_N_GRX2"/>
    <property type="match status" value="1"/>
</dbReference>
<dbReference type="Gene3D" id="3.40.30.10">
    <property type="entry name" value="Glutaredoxin"/>
    <property type="match status" value="1"/>
</dbReference>
<dbReference type="NCBIfam" id="TIGR02182">
    <property type="entry name" value="GRXB"/>
    <property type="match status" value="1"/>
</dbReference>
<dbReference type="InterPro" id="IPR007494">
    <property type="entry name" value="Glutaredoxin2_C"/>
</dbReference>
<dbReference type="Pfam" id="PF04399">
    <property type="entry name" value="Glutaredoxin2_C"/>
    <property type="match status" value="1"/>
</dbReference>
<evidence type="ECO:0000313" key="3">
    <source>
        <dbReference type="Proteomes" id="UP001203423"/>
    </source>
</evidence>
<dbReference type="SUPFAM" id="SSF47616">
    <property type="entry name" value="GST C-terminal domain-like"/>
    <property type="match status" value="1"/>
</dbReference>
<dbReference type="CDD" id="cd03199">
    <property type="entry name" value="GST_C_GRX2"/>
    <property type="match status" value="1"/>
</dbReference>
<dbReference type="Pfam" id="PF13417">
    <property type="entry name" value="GST_N_3"/>
    <property type="match status" value="1"/>
</dbReference>
<comment type="caution">
    <text evidence="2">The sequence shown here is derived from an EMBL/GenBank/DDBJ whole genome shotgun (WGS) entry which is preliminary data.</text>
</comment>
<dbReference type="SFLD" id="SFLDG01183">
    <property type="entry name" value="Grx2-like"/>
    <property type="match status" value="1"/>
</dbReference>